<feature type="transmembrane region" description="Helical" evidence="6">
    <location>
        <begin position="12"/>
        <end position="34"/>
    </location>
</feature>
<dbReference type="PANTHER" id="PTHR42718">
    <property type="entry name" value="MAJOR FACILITATOR SUPERFAMILY MULTIDRUG TRANSPORTER MFSC"/>
    <property type="match status" value="1"/>
</dbReference>
<accession>A0A1H0SF99</accession>
<dbReference type="Gene3D" id="1.20.1250.20">
    <property type="entry name" value="MFS general substrate transporter like domains"/>
    <property type="match status" value="1"/>
</dbReference>
<dbReference type="STRING" id="310781.SAMN05216259_12735"/>
<reference evidence="8 9" key="1">
    <citation type="submission" date="2016-10" db="EMBL/GenBank/DDBJ databases">
        <authorList>
            <person name="de Groot N.N."/>
        </authorList>
    </citation>
    <scope>NUCLEOTIDE SEQUENCE [LARGE SCALE GENOMIC DNA]</scope>
    <source>
        <strain evidence="8 9">CGMCC 4.2022</strain>
    </source>
</reference>
<dbReference type="PRINTS" id="PR01036">
    <property type="entry name" value="TCRTETB"/>
</dbReference>
<dbReference type="GO" id="GO:0022857">
    <property type="term" value="F:transmembrane transporter activity"/>
    <property type="evidence" value="ECO:0007669"/>
    <property type="project" value="InterPro"/>
</dbReference>
<keyword evidence="9" id="KW-1185">Reference proteome</keyword>
<evidence type="ECO:0000256" key="1">
    <source>
        <dbReference type="ARBA" id="ARBA00004651"/>
    </source>
</evidence>
<feature type="transmembrane region" description="Helical" evidence="6">
    <location>
        <begin position="272"/>
        <end position="295"/>
    </location>
</feature>
<evidence type="ECO:0000256" key="3">
    <source>
        <dbReference type="ARBA" id="ARBA00022989"/>
    </source>
</evidence>
<feature type="transmembrane region" description="Helical" evidence="6">
    <location>
        <begin position="434"/>
        <end position="457"/>
    </location>
</feature>
<name>A0A1H0SF99_9ACTN</name>
<evidence type="ECO:0000259" key="7">
    <source>
        <dbReference type="PROSITE" id="PS50850"/>
    </source>
</evidence>
<sequence length="472" mass="48466">MTTRTSAPGEAASSALTWAVTVGAVFMTTLDTYVVTVAVPDLSSDFNHASVSHVSWVLNAYAIAMTAILIVAGRQGDRYGSKSVFLLGTVLFTLASAACALAPGLAFLIIARAVQGVGAAAQLPASLALLLAAVPAERRQHAARLWTGFAAMGAVFGPLVGGLLVEASWRYVFAINLPLGIATFLVGRRVLPDTRVRKDAAAPDMTGSLLLIVSVATLTGALVQAPDWGWSAVQTVALLVVAAVSGAGFVWRCRTHPAPLIEPSMMRNRTYTISNVANLLFSVAYGIMLLSVTLWCQQVWHYSALRTGFALAPAPFVVLPAAVVSAGLIRRLGLGPVAALGGVVYAASALWLVLGVHDTPDYAFGMLPTMVASGVGFALGSATLTGGAVSALPPAQAGTATSIVNAGRQVSGCLGVAVLVTVIGTAPAPSDIHHLFNVGWCVATGLALLSAVVALSLKKPARVEQPELLSAA</sequence>
<comment type="subcellular location">
    <subcellularLocation>
        <location evidence="1">Cell membrane</location>
        <topology evidence="1">Multi-pass membrane protein</topology>
    </subcellularLocation>
</comment>
<dbReference type="EMBL" id="FNIE01000027">
    <property type="protein sequence ID" value="SDP39846.1"/>
    <property type="molecule type" value="Genomic_DNA"/>
</dbReference>
<feature type="transmembrane region" description="Helical" evidence="6">
    <location>
        <begin position="146"/>
        <end position="165"/>
    </location>
</feature>
<keyword evidence="3 6" id="KW-1133">Transmembrane helix</keyword>
<evidence type="ECO:0000256" key="4">
    <source>
        <dbReference type="ARBA" id="ARBA00023136"/>
    </source>
</evidence>
<feature type="transmembrane region" description="Helical" evidence="6">
    <location>
        <begin position="116"/>
        <end position="134"/>
    </location>
</feature>
<evidence type="ECO:0000313" key="8">
    <source>
        <dbReference type="EMBL" id="SDP39846.1"/>
    </source>
</evidence>
<dbReference type="CDD" id="cd17321">
    <property type="entry name" value="MFS_MMR_MDR_like"/>
    <property type="match status" value="1"/>
</dbReference>
<keyword evidence="4 6" id="KW-0472">Membrane</keyword>
<dbReference type="GO" id="GO:0005886">
    <property type="term" value="C:plasma membrane"/>
    <property type="evidence" value="ECO:0007669"/>
    <property type="project" value="UniProtKB-SubCell"/>
</dbReference>
<keyword evidence="2 6" id="KW-0812">Transmembrane</keyword>
<dbReference type="PROSITE" id="PS50850">
    <property type="entry name" value="MFS"/>
    <property type="match status" value="1"/>
</dbReference>
<dbReference type="InterPro" id="IPR036259">
    <property type="entry name" value="MFS_trans_sf"/>
</dbReference>
<gene>
    <name evidence="8" type="ORF">SAMN05216259_12735</name>
</gene>
<dbReference type="SUPFAM" id="SSF103473">
    <property type="entry name" value="MFS general substrate transporter"/>
    <property type="match status" value="1"/>
</dbReference>
<dbReference type="PANTHER" id="PTHR42718:SF48">
    <property type="entry name" value="CONSERVED TWO-DOMAIN MEMBRANE PROTEIN-RELATED"/>
    <property type="match status" value="1"/>
</dbReference>
<feature type="transmembrane region" description="Helical" evidence="6">
    <location>
        <begin position="171"/>
        <end position="187"/>
    </location>
</feature>
<evidence type="ECO:0000256" key="2">
    <source>
        <dbReference type="ARBA" id="ARBA00022692"/>
    </source>
</evidence>
<dbReference type="InterPro" id="IPR011701">
    <property type="entry name" value="MFS"/>
</dbReference>
<dbReference type="InterPro" id="IPR020846">
    <property type="entry name" value="MFS_dom"/>
</dbReference>
<feature type="transmembrane region" description="Helical" evidence="6">
    <location>
        <begin position="410"/>
        <end position="428"/>
    </location>
</feature>
<dbReference type="Gene3D" id="1.20.1720.10">
    <property type="entry name" value="Multidrug resistance protein D"/>
    <property type="match status" value="1"/>
</dbReference>
<evidence type="ECO:0000313" key="9">
    <source>
        <dbReference type="Proteomes" id="UP000199341"/>
    </source>
</evidence>
<dbReference type="Proteomes" id="UP000199341">
    <property type="component" value="Unassembled WGS sequence"/>
</dbReference>
<feature type="transmembrane region" description="Helical" evidence="6">
    <location>
        <begin position="84"/>
        <end position="110"/>
    </location>
</feature>
<keyword evidence="5" id="KW-0046">Antibiotic resistance</keyword>
<dbReference type="AlphaFoldDB" id="A0A1H0SF99"/>
<feature type="transmembrane region" description="Helical" evidence="6">
    <location>
        <begin position="208"/>
        <end position="225"/>
    </location>
</feature>
<dbReference type="Pfam" id="PF07690">
    <property type="entry name" value="MFS_1"/>
    <property type="match status" value="1"/>
</dbReference>
<proteinExistence type="predicted"/>
<feature type="transmembrane region" description="Helical" evidence="6">
    <location>
        <begin position="54"/>
        <end position="72"/>
    </location>
</feature>
<feature type="transmembrane region" description="Helical" evidence="6">
    <location>
        <begin position="336"/>
        <end position="356"/>
    </location>
</feature>
<organism evidence="8 9">
    <name type="scientific">Actinacidiphila guanduensis</name>
    <dbReference type="NCBI Taxonomy" id="310781"/>
    <lineage>
        <taxon>Bacteria</taxon>
        <taxon>Bacillati</taxon>
        <taxon>Actinomycetota</taxon>
        <taxon>Actinomycetes</taxon>
        <taxon>Kitasatosporales</taxon>
        <taxon>Streptomycetaceae</taxon>
        <taxon>Actinacidiphila</taxon>
    </lineage>
</organism>
<feature type="transmembrane region" description="Helical" evidence="6">
    <location>
        <begin position="231"/>
        <end position="251"/>
    </location>
</feature>
<evidence type="ECO:0000256" key="5">
    <source>
        <dbReference type="ARBA" id="ARBA00023251"/>
    </source>
</evidence>
<dbReference type="GO" id="GO:0046677">
    <property type="term" value="P:response to antibiotic"/>
    <property type="evidence" value="ECO:0007669"/>
    <property type="project" value="UniProtKB-KW"/>
</dbReference>
<evidence type="ECO:0000256" key="6">
    <source>
        <dbReference type="SAM" id="Phobius"/>
    </source>
</evidence>
<feature type="transmembrane region" description="Helical" evidence="6">
    <location>
        <begin position="362"/>
        <end position="389"/>
    </location>
</feature>
<feature type="domain" description="Major facilitator superfamily (MFS) profile" evidence="7">
    <location>
        <begin position="17"/>
        <end position="462"/>
    </location>
</feature>
<protein>
    <submittedName>
        <fullName evidence="8">Drug resistance transporter, EmrB/QacA subfamily</fullName>
    </submittedName>
</protein>
<feature type="transmembrane region" description="Helical" evidence="6">
    <location>
        <begin position="307"/>
        <end position="329"/>
    </location>
</feature>